<dbReference type="OrthoDB" id="10007722at2"/>
<keyword evidence="2" id="KW-1185">Reference proteome</keyword>
<protein>
    <submittedName>
        <fullName evidence="1">Uncharacterized protein</fullName>
    </submittedName>
</protein>
<reference evidence="2" key="1">
    <citation type="journal article" date="2018" name="Front. Microbiol.">
        <title>Genome-Based Analysis Reveals the Taxonomy and Diversity of the Family Idiomarinaceae.</title>
        <authorList>
            <person name="Liu Y."/>
            <person name="Lai Q."/>
            <person name="Shao Z."/>
        </authorList>
    </citation>
    <scope>NUCLEOTIDE SEQUENCE [LARGE SCALE GENOMIC DNA]</scope>
    <source>
        <strain evidence="2">GBPy7</strain>
    </source>
</reference>
<dbReference type="Proteomes" id="UP000288395">
    <property type="component" value="Unassembled WGS sequence"/>
</dbReference>
<sequence>MDGKIMLCLRILCVVFSIMLFGQSALSSEVNSNGSHQYKISWGIKIKIFGGFLQIPVGLYFDAASINKAPARVRFTSVGSYDEVDLTDESSIIAIGLVDDMKTLNEDYYDIELSCYGFEQRAKVISPGDDSYMFQGLFFNEEQYVSVFSSDLEIWLEILAPMMILNDDKQGNCLDDLRRLTGSFHQTGI</sequence>
<organism evidence="1 2">
    <name type="scientific">Aliidiomarina iranensis</name>
    <dbReference type="NCBI Taxonomy" id="1434071"/>
    <lineage>
        <taxon>Bacteria</taxon>
        <taxon>Pseudomonadati</taxon>
        <taxon>Pseudomonadota</taxon>
        <taxon>Gammaproteobacteria</taxon>
        <taxon>Alteromonadales</taxon>
        <taxon>Idiomarinaceae</taxon>
        <taxon>Aliidiomarina</taxon>
    </lineage>
</organism>
<accession>A0A432VPU7</accession>
<evidence type="ECO:0000313" key="2">
    <source>
        <dbReference type="Proteomes" id="UP000288395"/>
    </source>
</evidence>
<proteinExistence type="predicted"/>
<gene>
    <name evidence="1" type="ORF">CWE08_11860</name>
</gene>
<dbReference type="AlphaFoldDB" id="A0A432VPU7"/>
<name>A0A432VPU7_9GAMM</name>
<dbReference type="RefSeq" id="WP_126768469.1">
    <property type="nucleotide sequence ID" value="NZ_PIPJ01000015.1"/>
</dbReference>
<dbReference type="EMBL" id="PIPJ01000015">
    <property type="protein sequence ID" value="RUO18174.1"/>
    <property type="molecule type" value="Genomic_DNA"/>
</dbReference>
<comment type="caution">
    <text evidence="1">The sequence shown here is derived from an EMBL/GenBank/DDBJ whole genome shotgun (WGS) entry which is preliminary data.</text>
</comment>
<evidence type="ECO:0000313" key="1">
    <source>
        <dbReference type="EMBL" id="RUO18174.1"/>
    </source>
</evidence>